<keyword evidence="3" id="KW-0813">Transport</keyword>
<evidence type="ECO:0000256" key="9">
    <source>
        <dbReference type="SAM" id="SignalP"/>
    </source>
</evidence>
<evidence type="ECO:0000256" key="5">
    <source>
        <dbReference type="ARBA" id="ARBA00022764"/>
    </source>
</evidence>
<name>A0ABV2KPH4_9HYPH</name>
<evidence type="ECO:0000256" key="8">
    <source>
        <dbReference type="NCBIfam" id="TIGR02375"/>
    </source>
</evidence>
<dbReference type="InterPro" id="IPR001235">
    <property type="entry name" value="Copper_blue_Plastocyanin"/>
</dbReference>
<evidence type="ECO:0000313" key="12">
    <source>
        <dbReference type="Proteomes" id="UP001549143"/>
    </source>
</evidence>
<keyword evidence="7" id="KW-0186">Copper</keyword>
<sequence length="148" mass="15543">MKTMLVAAALAAGVMAIAVQGAGAAEFEVHMLNKGEKGTMVFEPDFVQAAPGDTIRFVAVDKGHNAESIKGMMPEGADPFKGKINEEITYTVSEEGVYGIKCTPHYGMGMVMLVAVGKPVNLEAAKAVKNPGKAKGVFEKLWAMVPAS</sequence>
<dbReference type="PRINTS" id="PR00156">
    <property type="entry name" value="COPPERBLUE"/>
</dbReference>
<evidence type="ECO:0000256" key="7">
    <source>
        <dbReference type="ARBA" id="ARBA00023008"/>
    </source>
</evidence>
<keyword evidence="4" id="KW-0479">Metal-binding</keyword>
<comment type="subcellular location">
    <subcellularLocation>
        <location evidence="2">Periplasm</location>
    </subcellularLocation>
</comment>
<dbReference type="RefSeq" id="WP_354152823.1">
    <property type="nucleotide sequence ID" value="NZ_JBEPMN010000017.1"/>
</dbReference>
<evidence type="ECO:0000256" key="4">
    <source>
        <dbReference type="ARBA" id="ARBA00022723"/>
    </source>
</evidence>
<protein>
    <recommendedName>
        <fullName evidence="8">Pseudoazurin</fullName>
    </recommendedName>
</protein>
<reference evidence="11 12" key="1">
    <citation type="submission" date="2024-06" db="EMBL/GenBank/DDBJ databases">
        <title>Genomic Encyclopedia of Type Strains, Phase IV (KMG-IV): sequencing the most valuable type-strain genomes for metagenomic binning, comparative biology and taxonomic classification.</title>
        <authorList>
            <person name="Goeker M."/>
        </authorList>
    </citation>
    <scope>NUCLEOTIDE SEQUENCE [LARGE SCALE GENOMIC DNA]</scope>
    <source>
        <strain evidence="11 12">DSM 19730</strain>
    </source>
</reference>
<keyword evidence="5" id="KW-0574">Periplasm</keyword>
<comment type="cofactor">
    <cofactor evidence="1">
        <name>Cu cation</name>
        <dbReference type="ChEBI" id="CHEBI:23378"/>
    </cofactor>
</comment>
<feature type="chain" id="PRO_5046318208" description="Pseudoazurin" evidence="9">
    <location>
        <begin position="25"/>
        <end position="148"/>
    </location>
</feature>
<dbReference type="PRINTS" id="PR00155">
    <property type="entry name" value="AMICYANIN"/>
</dbReference>
<evidence type="ECO:0000256" key="1">
    <source>
        <dbReference type="ARBA" id="ARBA00001935"/>
    </source>
</evidence>
<accession>A0ABV2KPH4</accession>
<dbReference type="Gene3D" id="2.60.40.420">
    <property type="entry name" value="Cupredoxins - blue copper proteins"/>
    <property type="match status" value="1"/>
</dbReference>
<dbReference type="InterPro" id="IPR008972">
    <property type="entry name" value="Cupredoxin"/>
</dbReference>
<organism evidence="11 12">
    <name type="scientific">Aquamicrobium ahrensii</name>
    <dbReference type="NCBI Taxonomy" id="469551"/>
    <lineage>
        <taxon>Bacteria</taxon>
        <taxon>Pseudomonadati</taxon>
        <taxon>Pseudomonadota</taxon>
        <taxon>Alphaproteobacteria</taxon>
        <taxon>Hyphomicrobiales</taxon>
        <taxon>Phyllobacteriaceae</taxon>
        <taxon>Aquamicrobium</taxon>
    </lineage>
</organism>
<dbReference type="InterPro" id="IPR012745">
    <property type="entry name" value="Pseudoazurin"/>
</dbReference>
<dbReference type="InterPro" id="IPR002386">
    <property type="entry name" value="Amicyanin/Pseudoazurin"/>
</dbReference>
<evidence type="ECO:0000256" key="3">
    <source>
        <dbReference type="ARBA" id="ARBA00022448"/>
    </source>
</evidence>
<keyword evidence="9" id="KW-0732">Signal</keyword>
<gene>
    <name evidence="11" type="ORF">ABID44_003343</name>
</gene>
<dbReference type="NCBIfam" id="TIGR02375">
    <property type="entry name" value="pseudoazurin"/>
    <property type="match status" value="1"/>
</dbReference>
<dbReference type="CDD" id="cd04218">
    <property type="entry name" value="Pseudoazurin"/>
    <property type="match status" value="1"/>
</dbReference>
<dbReference type="EMBL" id="JBEPMN010000017">
    <property type="protein sequence ID" value="MET3662990.1"/>
    <property type="molecule type" value="Genomic_DNA"/>
</dbReference>
<evidence type="ECO:0000313" key="11">
    <source>
        <dbReference type="EMBL" id="MET3662990.1"/>
    </source>
</evidence>
<dbReference type="SUPFAM" id="SSF49503">
    <property type="entry name" value="Cupredoxins"/>
    <property type="match status" value="1"/>
</dbReference>
<dbReference type="InterPro" id="IPR000923">
    <property type="entry name" value="BlueCu_1"/>
</dbReference>
<feature type="domain" description="Blue (type 1) copper" evidence="10">
    <location>
        <begin position="30"/>
        <end position="116"/>
    </location>
</feature>
<comment type="caution">
    <text evidence="11">The sequence shown here is derived from an EMBL/GenBank/DDBJ whole genome shotgun (WGS) entry which is preliminary data.</text>
</comment>
<dbReference type="Pfam" id="PF00127">
    <property type="entry name" value="Copper-bind"/>
    <property type="match status" value="1"/>
</dbReference>
<feature type="signal peptide" evidence="9">
    <location>
        <begin position="1"/>
        <end position="24"/>
    </location>
</feature>
<proteinExistence type="predicted"/>
<dbReference type="Proteomes" id="UP001549143">
    <property type="component" value="Unassembled WGS sequence"/>
</dbReference>
<keyword evidence="6" id="KW-0249">Electron transport</keyword>
<evidence type="ECO:0000256" key="6">
    <source>
        <dbReference type="ARBA" id="ARBA00022982"/>
    </source>
</evidence>
<evidence type="ECO:0000256" key="2">
    <source>
        <dbReference type="ARBA" id="ARBA00004418"/>
    </source>
</evidence>
<evidence type="ECO:0000259" key="10">
    <source>
        <dbReference type="Pfam" id="PF00127"/>
    </source>
</evidence>
<keyword evidence="12" id="KW-1185">Reference proteome</keyword>